<dbReference type="Pfam" id="PF22725">
    <property type="entry name" value="GFO_IDH_MocA_C3"/>
    <property type="match status" value="1"/>
</dbReference>
<dbReference type="KEGG" id="celz:E5225_02255"/>
<protein>
    <submittedName>
        <fullName evidence="5">Gfo/Idh/MocA family oxidoreductase</fullName>
    </submittedName>
</protein>
<dbReference type="InterPro" id="IPR036291">
    <property type="entry name" value="NAD(P)-bd_dom_sf"/>
</dbReference>
<dbReference type="EMBL" id="CP039291">
    <property type="protein sequence ID" value="QCB92548.1"/>
    <property type="molecule type" value="Genomic_DNA"/>
</dbReference>
<proteinExistence type="predicted"/>
<evidence type="ECO:0000313" key="5">
    <source>
        <dbReference type="EMBL" id="QCB92548.1"/>
    </source>
</evidence>
<dbReference type="SUPFAM" id="SSF51735">
    <property type="entry name" value="NAD(P)-binding Rossmann-fold domains"/>
    <property type="match status" value="1"/>
</dbReference>
<dbReference type="InterPro" id="IPR052515">
    <property type="entry name" value="Gfo/Idh/MocA_Oxidoreductase"/>
</dbReference>
<evidence type="ECO:0000313" key="6">
    <source>
        <dbReference type="Proteomes" id="UP000296469"/>
    </source>
</evidence>
<feature type="region of interest" description="Disordered" evidence="2">
    <location>
        <begin position="405"/>
        <end position="424"/>
    </location>
</feature>
<feature type="domain" description="Gfo/Idh/MocA-like oxidoreductase N-terminal" evidence="3">
    <location>
        <begin position="64"/>
        <end position="182"/>
    </location>
</feature>
<feature type="domain" description="GFO/IDH/MocA-like oxidoreductase" evidence="4">
    <location>
        <begin position="204"/>
        <end position="314"/>
    </location>
</feature>
<dbReference type="Gene3D" id="3.30.360.10">
    <property type="entry name" value="Dihydrodipicolinate Reductase, domain 2"/>
    <property type="match status" value="1"/>
</dbReference>
<organism evidence="5 6">
    <name type="scientific">Cellulomonas shaoxiangyii</name>
    <dbReference type="NCBI Taxonomy" id="2566013"/>
    <lineage>
        <taxon>Bacteria</taxon>
        <taxon>Bacillati</taxon>
        <taxon>Actinomycetota</taxon>
        <taxon>Actinomycetes</taxon>
        <taxon>Micrococcales</taxon>
        <taxon>Cellulomonadaceae</taxon>
        <taxon>Cellulomonas</taxon>
    </lineage>
</organism>
<dbReference type="PANTHER" id="PTHR43249">
    <property type="entry name" value="UDP-N-ACETYL-2-AMINO-2-DEOXY-D-GLUCURONATE OXIDASE"/>
    <property type="match status" value="1"/>
</dbReference>
<dbReference type="Gene3D" id="3.40.50.720">
    <property type="entry name" value="NAD(P)-binding Rossmann-like Domain"/>
    <property type="match status" value="1"/>
</dbReference>
<evidence type="ECO:0000259" key="3">
    <source>
        <dbReference type="Pfam" id="PF01408"/>
    </source>
</evidence>
<dbReference type="InterPro" id="IPR055170">
    <property type="entry name" value="GFO_IDH_MocA-like_dom"/>
</dbReference>
<dbReference type="Pfam" id="PF01408">
    <property type="entry name" value="GFO_IDH_MocA"/>
    <property type="match status" value="1"/>
</dbReference>
<evidence type="ECO:0000256" key="1">
    <source>
        <dbReference type="ARBA" id="ARBA00023027"/>
    </source>
</evidence>
<evidence type="ECO:0000256" key="2">
    <source>
        <dbReference type="SAM" id="MobiDB-lite"/>
    </source>
</evidence>
<sequence>MPSSPRGHRARSGCCADAVTVSLSPRRVAGVTYSSEPIHRRRRRPRPSSWRTHDPEGPLVHETIVVGGGAIAHAHVHAVREHAERARVAAVVDVDADRARAFADETGVPRSGTDLAAALAGVDGVRPALAHVCTPPGTHVALATQCLEAGVPVLVEKPPALSLAEMDELLAASERTGVDVAVVFQHRFGHAGLRVADALGEGRPLGRPLVAVCDTLWFRGDSYWDAPWRGSWEVEGGGPTMGHGIHQMDLLLALLGPWEEVTAMAARRARPTQTEDVSAAVVRFADGTLATVMNSLLSPRETSAIRVDTENATVEVEHLYGYTDQDWRVTAAPGHPEAASWWTDGLDPDAPGSSHAGQVGAVLDALDAGTALPVSLREARDTLDLVASIYASAFTGRPVRRGEIAPGHPSYTTMAGPGAPWSRA</sequence>
<feature type="region of interest" description="Disordered" evidence="2">
    <location>
        <begin position="32"/>
        <end position="56"/>
    </location>
</feature>
<dbReference type="AlphaFoldDB" id="A0A4P7SG37"/>
<keyword evidence="1" id="KW-0520">NAD</keyword>
<reference evidence="5 6" key="1">
    <citation type="submission" date="2019-04" db="EMBL/GenBank/DDBJ databases">
        <title>Isolation and identification of Cellulomonas shaoxiangyii sp. Nov. isolated from feces of the Tibetan antelopes (Pantholops hodgsonii) in the Qinghai-Tibet plateau of China.</title>
        <authorList>
            <person name="Tian Z."/>
        </authorList>
    </citation>
    <scope>NUCLEOTIDE SEQUENCE [LARGE SCALE GENOMIC DNA]</scope>
    <source>
        <strain evidence="5 6">Z28</strain>
    </source>
</reference>
<evidence type="ECO:0000259" key="4">
    <source>
        <dbReference type="Pfam" id="PF22725"/>
    </source>
</evidence>
<accession>A0A4P7SG37</accession>
<dbReference type="Proteomes" id="UP000296469">
    <property type="component" value="Chromosome"/>
</dbReference>
<dbReference type="InterPro" id="IPR000683">
    <property type="entry name" value="Gfo/Idh/MocA-like_OxRdtase_N"/>
</dbReference>
<gene>
    <name evidence="5" type="ORF">E5225_02255</name>
</gene>
<keyword evidence="6" id="KW-1185">Reference proteome</keyword>
<dbReference type="PANTHER" id="PTHR43249:SF1">
    <property type="entry name" value="D-GLUCOSIDE 3-DEHYDROGENASE"/>
    <property type="match status" value="1"/>
</dbReference>
<dbReference type="SUPFAM" id="SSF55347">
    <property type="entry name" value="Glyceraldehyde-3-phosphate dehydrogenase-like, C-terminal domain"/>
    <property type="match status" value="1"/>
</dbReference>
<dbReference type="OrthoDB" id="9815825at2"/>
<dbReference type="GO" id="GO:0000166">
    <property type="term" value="F:nucleotide binding"/>
    <property type="evidence" value="ECO:0007669"/>
    <property type="project" value="InterPro"/>
</dbReference>
<name>A0A4P7SG37_9CELL</name>